<dbReference type="EMBL" id="LAZR01010836">
    <property type="protein sequence ID" value="KKM64781.1"/>
    <property type="molecule type" value="Genomic_DNA"/>
</dbReference>
<feature type="domain" description="Transglutaminase-like" evidence="1">
    <location>
        <begin position="162"/>
        <end position="227"/>
    </location>
</feature>
<dbReference type="PANTHER" id="PTHR33490:SF6">
    <property type="entry name" value="SLL1049 PROTEIN"/>
    <property type="match status" value="1"/>
</dbReference>
<dbReference type="InterPro" id="IPR013589">
    <property type="entry name" value="Bac_transglu_N"/>
</dbReference>
<evidence type="ECO:0000313" key="2">
    <source>
        <dbReference type="EMBL" id="KKM64781.1"/>
    </source>
</evidence>
<dbReference type="Pfam" id="PF08379">
    <property type="entry name" value="Bact_transglu_N"/>
    <property type="match status" value="1"/>
</dbReference>
<dbReference type="Pfam" id="PF01841">
    <property type="entry name" value="Transglut_core"/>
    <property type="match status" value="1"/>
</dbReference>
<dbReference type="PANTHER" id="PTHR33490">
    <property type="entry name" value="BLR5614 PROTEIN-RELATED"/>
    <property type="match status" value="1"/>
</dbReference>
<dbReference type="InterPro" id="IPR038765">
    <property type="entry name" value="Papain-like_cys_pep_sf"/>
</dbReference>
<dbReference type="AlphaFoldDB" id="A0A0F9JQV7"/>
<comment type="caution">
    <text evidence="2">The sequence shown here is derived from an EMBL/GenBank/DDBJ whole genome shotgun (WGS) entry which is preliminary data.</text>
</comment>
<dbReference type="InterPro" id="IPR002931">
    <property type="entry name" value="Transglutaminase-like"/>
</dbReference>
<name>A0A0F9JQV7_9ZZZZ</name>
<dbReference type="Gene3D" id="3.10.620.30">
    <property type="match status" value="1"/>
</dbReference>
<protein>
    <recommendedName>
        <fullName evidence="1">Transglutaminase-like domain-containing protein</fullName>
    </recommendedName>
</protein>
<accession>A0A0F9JQV7</accession>
<organism evidence="2">
    <name type="scientific">marine sediment metagenome</name>
    <dbReference type="NCBI Taxonomy" id="412755"/>
    <lineage>
        <taxon>unclassified sequences</taxon>
        <taxon>metagenomes</taxon>
        <taxon>ecological metagenomes</taxon>
    </lineage>
</organism>
<dbReference type="SMART" id="SM00460">
    <property type="entry name" value="TGc"/>
    <property type="match status" value="1"/>
</dbReference>
<evidence type="ECO:0000259" key="1">
    <source>
        <dbReference type="SMART" id="SM00460"/>
    </source>
</evidence>
<gene>
    <name evidence="2" type="ORF">LCGC14_1497960</name>
</gene>
<dbReference type="SUPFAM" id="SSF54001">
    <property type="entry name" value="Cysteine proteinases"/>
    <property type="match status" value="1"/>
</dbReference>
<proteinExistence type="predicted"/>
<reference evidence="2" key="1">
    <citation type="journal article" date="2015" name="Nature">
        <title>Complex archaea that bridge the gap between prokaryotes and eukaryotes.</title>
        <authorList>
            <person name="Spang A."/>
            <person name="Saw J.H."/>
            <person name="Jorgensen S.L."/>
            <person name="Zaremba-Niedzwiedzka K."/>
            <person name="Martijn J."/>
            <person name="Lind A.E."/>
            <person name="van Eijk R."/>
            <person name="Schleper C."/>
            <person name="Guy L."/>
            <person name="Ettema T.J."/>
        </authorList>
    </citation>
    <scope>NUCLEOTIDE SEQUENCE</scope>
</reference>
<sequence length="273" mass="29172">MKLVVEHSTRYHFDPPMRSVIQSLRVWPSIFAGQRIESWQVDVRGGASVSRGASFRDGAGDLLETASLRGPVDEIELKISGVVETQDLSGLLKGHVERVPPEAYLRPTRMTQPDMALQALSQDSVAGISDALGRAHALASAVTRAIVYHPGQTESDTTAAEALDLGRGVCQDQTHALIAMAHCADMPARYVTGYLHASADGSLHQASHAWAEIHVQGLGWVGFDAANSCCPNDLYIRLGSGYDAVMAAPVRGVSSGSGVENMEIDLSVLNQTQ</sequence>